<accession>C2KKD2</accession>
<dbReference type="PANTHER" id="PTHR43218:SF1">
    <property type="entry name" value="PHOSPHORIBOSYLTRANSFERASE"/>
    <property type="match status" value="1"/>
</dbReference>
<proteinExistence type="predicted"/>
<comment type="caution">
    <text evidence="2">The sequence shown here is derived from an EMBL/GenBank/DDBJ whole genome shotgun (WGS) entry which is preliminary data.</text>
</comment>
<dbReference type="AlphaFoldDB" id="C2KKD2"/>
<reference evidence="2 3" key="1">
    <citation type="submission" date="2009-04" db="EMBL/GenBank/DDBJ databases">
        <authorList>
            <person name="Qin X."/>
            <person name="Bachman B."/>
            <person name="Battles P."/>
            <person name="Bell A."/>
            <person name="Bess C."/>
            <person name="Bickham C."/>
            <person name="Chaboub L."/>
            <person name="Chen D."/>
            <person name="Coyle M."/>
            <person name="Deiros D.R."/>
            <person name="Dinh H."/>
            <person name="Forbes L."/>
            <person name="Fowler G."/>
            <person name="Francisco L."/>
            <person name="Fu Q."/>
            <person name="Gubbala S."/>
            <person name="Hale W."/>
            <person name="Han Y."/>
            <person name="Hemphill L."/>
            <person name="Highlander S.K."/>
            <person name="Hirani K."/>
            <person name="Hogues M."/>
            <person name="Jackson L."/>
            <person name="Jakkamsetti A."/>
            <person name="Javaid M."/>
            <person name="Jiang H."/>
            <person name="Korchina V."/>
            <person name="Kovar C."/>
            <person name="Lara F."/>
            <person name="Lee S."/>
            <person name="Mata R."/>
            <person name="Mathew T."/>
            <person name="Moen C."/>
            <person name="Morales K."/>
            <person name="Munidasa M."/>
            <person name="Nazareth L."/>
            <person name="Ngo R."/>
            <person name="Nguyen L."/>
            <person name="Okwuonu G."/>
            <person name="Ongeri F."/>
            <person name="Patil S."/>
            <person name="Petrosino J."/>
            <person name="Pham C."/>
            <person name="Pham P."/>
            <person name="Pu L.-L."/>
            <person name="Puazo M."/>
            <person name="Raj R."/>
            <person name="Reid J."/>
            <person name="Rouhana J."/>
            <person name="Saada N."/>
            <person name="Shang Y."/>
            <person name="Simmons D."/>
            <person name="Thornton R."/>
            <person name="Warren J."/>
            <person name="Weissenberger G."/>
            <person name="Zhang J."/>
            <person name="Zhang L."/>
            <person name="Zhou C."/>
            <person name="Zhu D."/>
            <person name="Muzny D."/>
            <person name="Worley K."/>
            <person name="Gibbs R."/>
        </authorList>
    </citation>
    <scope>NUCLEOTIDE SEQUENCE [LARGE SCALE GENOMIC DNA]</scope>
    <source>
        <strain evidence="2 3">ATCC 19254</strain>
    </source>
</reference>
<dbReference type="Proteomes" id="UP000004283">
    <property type="component" value="Unassembled WGS sequence"/>
</dbReference>
<gene>
    <name evidence="2" type="ORF">HMPREF0555_1098</name>
</gene>
<dbReference type="InterPro" id="IPR029057">
    <property type="entry name" value="PRTase-like"/>
</dbReference>
<keyword evidence="2" id="KW-0808">Transferase</keyword>
<dbReference type="EMBL" id="ACKV01000058">
    <property type="protein sequence ID" value="EEJ42304.1"/>
    <property type="molecule type" value="Genomic_DNA"/>
</dbReference>
<dbReference type="Gene3D" id="3.40.50.2020">
    <property type="match status" value="1"/>
</dbReference>
<dbReference type="HOGENOM" id="CLU_073912_1_0_9"/>
<evidence type="ECO:0000313" key="3">
    <source>
        <dbReference type="Proteomes" id="UP000004283"/>
    </source>
</evidence>
<dbReference type="PANTHER" id="PTHR43218">
    <property type="entry name" value="PHOSPHORIBOSYLTRANSFERASE-RELATED"/>
    <property type="match status" value="1"/>
</dbReference>
<dbReference type="Pfam" id="PF00156">
    <property type="entry name" value="Pribosyltran"/>
    <property type="match status" value="1"/>
</dbReference>
<dbReference type="NCBIfam" id="NF005592">
    <property type="entry name" value="PRK07322.1"/>
    <property type="match status" value="1"/>
</dbReference>
<evidence type="ECO:0000313" key="2">
    <source>
        <dbReference type="EMBL" id="EEJ42304.1"/>
    </source>
</evidence>
<name>C2KKD2_LEUMC</name>
<protein>
    <submittedName>
        <fullName evidence="2">Phosphoribosyl transferase domain protein</fullName>
        <ecNumber evidence="2">2.4.2.7</ecNumber>
    </submittedName>
</protein>
<sequence>MEETMSDTYELTVGPLTRQLPKIALSPDLTIASFVLLGDTELTDYAADALAKRLADTPFDYLVTIESKGIPLAQALSSRLHQSRFIVLRKSVKDYMVKPLSIPVHAITTSADQQLVLDGTDAKLLANKRVVIVDDVISTGGSLHAAGALLHQAQAQVVAQAAILAEGDAAKRQDITFLAPLPLF</sequence>
<dbReference type="GO" id="GO:0003999">
    <property type="term" value="F:adenine phosphoribosyltransferase activity"/>
    <property type="evidence" value="ECO:0007669"/>
    <property type="project" value="UniProtKB-EC"/>
</dbReference>
<dbReference type="InterPro" id="IPR000836">
    <property type="entry name" value="PRTase_dom"/>
</dbReference>
<dbReference type="EC" id="2.4.2.7" evidence="2"/>
<evidence type="ECO:0000259" key="1">
    <source>
        <dbReference type="Pfam" id="PF00156"/>
    </source>
</evidence>
<feature type="domain" description="Phosphoribosyltransferase" evidence="1">
    <location>
        <begin position="47"/>
        <end position="174"/>
    </location>
</feature>
<organism evidence="2 3">
    <name type="scientific">Leuconostoc mesenteroides subsp. cremoris ATCC 19254</name>
    <dbReference type="NCBI Taxonomy" id="586220"/>
    <lineage>
        <taxon>Bacteria</taxon>
        <taxon>Bacillati</taxon>
        <taxon>Bacillota</taxon>
        <taxon>Bacilli</taxon>
        <taxon>Lactobacillales</taxon>
        <taxon>Lactobacillaceae</taxon>
        <taxon>Leuconostoc</taxon>
    </lineage>
</organism>
<keyword evidence="2" id="KW-0328">Glycosyltransferase</keyword>
<dbReference type="CDD" id="cd06223">
    <property type="entry name" value="PRTases_typeI"/>
    <property type="match status" value="1"/>
</dbReference>
<dbReference type="SUPFAM" id="SSF53271">
    <property type="entry name" value="PRTase-like"/>
    <property type="match status" value="1"/>
</dbReference>